<name>A0A0U3W5B4_9BACI</name>
<evidence type="ECO:0000259" key="7">
    <source>
        <dbReference type="Pfam" id="PF00266"/>
    </source>
</evidence>
<organism evidence="8 9">
    <name type="scientific">Lentibacillus amyloliquefaciens</name>
    <dbReference type="NCBI Taxonomy" id="1472767"/>
    <lineage>
        <taxon>Bacteria</taxon>
        <taxon>Bacillati</taxon>
        <taxon>Bacillota</taxon>
        <taxon>Bacilli</taxon>
        <taxon>Bacillales</taxon>
        <taxon>Bacillaceae</taxon>
        <taxon>Lentibacillus</taxon>
    </lineage>
</organism>
<keyword evidence="3" id="KW-0479">Metal-binding</keyword>
<dbReference type="GO" id="GO:0031071">
    <property type="term" value="F:cysteine desulfurase activity"/>
    <property type="evidence" value="ECO:0007669"/>
    <property type="project" value="UniProtKB-ARBA"/>
</dbReference>
<sequence length="380" mass="40939">MIYLDNSATTKPDPSVLESFQQASERFFANPSSIHHLGGEAEKLLGKARNQAAELLGVHQDEVVFTSGGTEGNNIAIKGVALEHQGRGKHIITTEIEHSSVDEAFKGLAQLGFDVTYLPVDKNGVVASEDVKKAIRDDTILISIMHVNNELGSIQPVKEIGKIAKNYPKLFFHVDHVQGIGKVPLELDGSGIDFCTISGHKIHGLKGTGLLYVKRGTTLFPLFHGGNQEHALRSGTENLAGSVSLVKALRLVKERGASGRQHMRKLQQELCGKLSGMSGVEVNTPEVAAPHIINISVPGLKPEVIIHTLGEQGIYISTKSACSSKHTDESKILAACGVGSGRASSALRISLSYDTTTEEIRIFLESLEKAIHQLKAVLER</sequence>
<dbReference type="KEGG" id="lao:AOX59_06955"/>
<evidence type="ECO:0000256" key="6">
    <source>
        <dbReference type="ARBA" id="ARBA00023014"/>
    </source>
</evidence>
<evidence type="ECO:0000256" key="3">
    <source>
        <dbReference type="ARBA" id="ARBA00022723"/>
    </source>
</evidence>
<keyword evidence="5" id="KW-0408">Iron</keyword>
<dbReference type="Gene3D" id="1.10.260.50">
    <property type="match status" value="1"/>
</dbReference>
<dbReference type="InterPro" id="IPR015422">
    <property type="entry name" value="PyrdxlP-dep_Trfase_small"/>
</dbReference>
<evidence type="ECO:0000313" key="9">
    <source>
        <dbReference type="Proteomes" id="UP000050331"/>
    </source>
</evidence>
<dbReference type="InterPro" id="IPR016454">
    <property type="entry name" value="Cysteine_dSase"/>
</dbReference>
<dbReference type="PANTHER" id="PTHR11601">
    <property type="entry name" value="CYSTEINE DESULFURYLASE FAMILY MEMBER"/>
    <property type="match status" value="1"/>
</dbReference>
<keyword evidence="9" id="KW-1185">Reference proteome</keyword>
<dbReference type="RefSeq" id="WP_068443772.1">
    <property type="nucleotide sequence ID" value="NZ_CP013862.1"/>
</dbReference>
<comment type="cofactor">
    <cofactor evidence="1">
        <name>pyridoxal 5'-phosphate</name>
        <dbReference type="ChEBI" id="CHEBI:597326"/>
    </cofactor>
</comment>
<dbReference type="InterPro" id="IPR015424">
    <property type="entry name" value="PyrdxlP-dep_Trfase"/>
</dbReference>
<dbReference type="Proteomes" id="UP000050331">
    <property type="component" value="Chromosome"/>
</dbReference>
<evidence type="ECO:0000256" key="2">
    <source>
        <dbReference type="ARBA" id="ARBA00006490"/>
    </source>
</evidence>
<dbReference type="EMBL" id="CP013862">
    <property type="protein sequence ID" value="ALX48370.1"/>
    <property type="molecule type" value="Genomic_DNA"/>
</dbReference>
<dbReference type="SUPFAM" id="SSF53383">
    <property type="entry name" value="PLP-dependent transferases"/>
    <property type="match status" value="1"/>
</dbReference>
<dbReference type="OrthoDB" id="9808002at2"/>
<dbReference type="PANTHER" id="PTHR11601:SF50">
    <property type="entry name" value="CYSTEINE DESULFURASE ISCS 2-RELATED"/>
    <property type="match status" value="1"/>
</dbReference>
<evidence type="ECO:0000256" key="4">
    <source>
        <dbReference type="ARBA" id="ARBA00022898"/>
    </source>
</evidence>
<evidence type="ECO:0000256" key="1">
    <source>
        <dbReference type="ARBA" id="ARBA00001933"/>
    </source>
</evidence>
<protein>
    <submittedName>
        <fullName evidence="8">Cysteine desulfurase</fullName>
    </submittedName>
</protein>
<proteinExistence type="inferred from homology"/>
<dbReference type="GO" id="GO:0046872">
    <property type="term" value="F:metal ion binding"/>
    <property type="evidence" value="ECO:0007669"/>
    <property type="project" value="UniProtKB-KW"/>
</dbReference>
<dbReference type="Gene3D" id="3.90.1150.10">
    <property type="entry name" value="Aspartate Aminotransferase, domain 1"/>
    <property type="match status" value="1"/>
</dbReference>
<dbReference type="PIRSF" id="PIRSF005572">
    <property type="entry name" value="NifS"/>
    <property type="match status" value="1"/>
</dbReference>
<dbReference type="InterPro" id="IPR000192">
    <property type="entry name" value="Aminotrans_V_dom"/>
</dbReference>
<keyword evidence="4" id="KW-0663">Pyridoxal phosphate</keyword>
<dbReference type="STRING" id="1472767.AOX59_06955"/>
<dbReference type="InterPro" id="IPR015421">
    <property type="entry name" value="PyrdxlP-dep_Trfase_major"/>
</dbReference>
<evidence type="ECO:0000313" key="8">
    <source>
        <dbReference type="EMBL" id="ALX48370.1"/>
    </source>
</evidence>
<gene>
    <name evidence="8" type="ORF">AOX59_06955</name>
</gene>
<feature type="domain" description="Aminotransferase class V" evidence="7">
    <location>
        <begin position="2"/>
        <end position="362"/>
    </location>
</feature>
<reference evidence="8 9" key="1">
    <citation type="submission" date="2016-01" db="EMBL/GenBank/DDBJ databases">
        <title>Complete genome sequence of strain Lentibacillus amyloliquefaciens LAM0015T isolated from saline sediment.</title>
        <authorList>
            <person name="Wang J.-L."/>
            <person name="He M.-X."/>
        </authorList>
    </citation>
    <scope>NUCLEOTIDE SEQUENCE [LARGE SCALE GENOMIC DNA]</scope>
    <source>
        <strain evidence="8 9">LAM0015</strain>
    </source>
</reference>
<dbReference type="AlphaFoldDB" id="A0A0U3W5B4"/>
<evidence type="ECO:0000256" key="5">
    <source>
        <dbReference type="ARBA" id="ARBA00023004"/>
    </source>
</evidence>
<accession>A0A0U3W5B4</accession>
<keyword evidence="6" id="KW-0411">Iron-sulfur</keyword>
<dbReference type="GO" id="GO:0051536">
    <property type="term" value="F:iron-sulfur cluster binding"/>
    <property type="evidence" value="ECO:0007669"/>
    <property type="project" value="UniProtKB-KW"/>
</dbReference>
<dbReference type="Gene3D" id="3.40.640.10">
    <property type="entry name" value="Type I PLP-dependent aspartate aminotransferase-like (Major domain)"/>
    <property type="match status" value="1"/>
</dbReference>
<dbReference type="FunFam" id="3.40.640.10:FF:000084">
    <property type="entry name" value="IscS-like cysteine desulfurase"/>
    <property type="match status" value="1"/>
</dbReference>
<dbReference type="Pfam" id="PF00266">
    <property type="entry name" value="Aminotran_5"/>
    <property type="match status" value="1"/>
</dbReference>
<comment type="similarity">
    <text evidence="2">Belongs to the class-V pyridoxal-phosphate-dependent aminotransferase family. NifS/IscS subfamily.</text>
</comment>